<dbReference type="EMBL" id="JAVDVW010000001">
    <property type="protein sequence ID" value="MDR7097777.1"/>
    <property type="molecule type" value="Genomic_DNA"/>
</dbReference>
<protein>
    <submittedName>
        <fullName evidence="1">Pimeloyl-ACP methyl ester carboxylesterase</fullName>
    </submittedName>
</protein>
<dbReference type="PANTHER" id="PTHR37946">
    <property type="entry name" value="SLL1969 PROTEIN"/>
    <property type="match status" value="1"/>
</dbReference>
<comment type="caution">
    <text evidence="1">The sequence shown here is derived from an EMBL/GenBank/DDBJ whole genome shotgun (WGS) entry which is preliminary data.</text>
</comment>
<dbReference type="Proteomes" id="UP001267878">
    <property type="component" value="Unassembled WGS sequence"/>
</dbReference>
<accession>A0ABU1VJY7</accession>
<name>A0ABU1VJY7_9GAMM</name>
<dbReference type="Gene3D" id="3.40.50.1820">
    <property type="entry name" value="alpha/beta hydrolase"/>
    <property type="match status" value="1"/>
</dbReference>
<dbReference type="RefSeq" id="WP_310050929.1">
    <property type="nucleotide sequence ID" value="NZ_JAVDVW010000001.1"/>
</dbReference>
<dbReference type="SUPFAM" id="SSF53474">
    <property type="entry name" value="alpha/beta-Hydrolases"/>
    <property type="match status" value="1"/>
</dbReference>
<evidence type="ECO:0000313" key="1">
    <source>
        <dbReference type="EMBL" id="MDR7097777.1"/>
    </source>
</evidence>
<reference evidence="1 2" key="1">
    <citation type="submission" date="2023-07" db="EMBL/GenBank/DDBJ databases">
        <title>Sorghum-associated microbial communities from plants grown in Nebraska, USA.</title>
        <authorList>
            <person name="Schachtman D."/>
        </authorList>
    </citation>
    <scope>NUCLEOTIDE SEQUENCE [LARGE SCALE GENOMIC DNA]</scope>
    <source>
        <strain evidence="1 2">BE187</strain>
    </source>
</reference>
<gene>
    <name evidence="1" type="ORF">J2X04_000124</name>
</gene>
<proteinExistence type="predicted"/>
<dbReference type="InterPro" id="IPR029058">
    <property type="entry name" value="AB_hydrolase_fold"/>
</dbReference>
<keyword evidence="2" id="KW-1185">Reference proteome</keyword>
<organism evidence="1 2">
    <name type="scientific">Agrilutibacter niabensis</name>
    <dbReference type="NCBI Taxonomy" id="380628"/>
    <lineage>
        <taxon>Bacteria</taxon>
        <taxon>Pseudomonadati</taxon>
        <taxon>Pseudomonadota</taxon>
        <taxon>Gammaproteobacteria</taxon>
        <taxon>Lysobacterales</taxon>
        <taxon>Lysobacteraceae</taxon>
        <taxon>Agrilutibacter</taxon>
    </lineage>
</organism>
<dbReference type="PANTHER" id="PTHR37946:SF1">
    <property type="entry name" value="SLL1969 PROTEIN"/>
    <property type="match status" value="1"/>
</dbReference>
<sequence length="206" mass="21903">MARHVVLIHGIWMPGAVMAWQAARLREAGFDCEVFAYHGVTRGPEDASAHLAEVLARGPTHVLAHSLGGLVALQALHDHPALPVHRVVCLGSPLRGSGAVHGMRQRPWTAATLGLAADLLERGFDQWDGHPEVGVIAGTLPRGLGHVFGGFDGEHDGSVAVAETRLPGLADHAVIAASHSGMLFSAEASRLAIHFFRQGRFRPESQ</sequence>
<evidence type="ECO:0000313" key="2">
    <source>
        <dbReference type="Proteomes" id="UP001267878"/>
    </source>
</evidence>